<dbReference type="RefSeq" id="WP_278300431.1">
    <property type="nucleotide sequence ID" value="NZ_CP113499.1"/>
</dbReference>
<dbReference type="AlphaFoldDB" id="A0AAQ3DPA7"/>
<organism evidence="2 3">
    <name type="scientific">Mycoplasma feriruminatoris</name>
    <dbReference type="NCBI Taxonomy" id="1179777"/>
    <lineage>
        <taxon>Bacteria</taxon>
        <taxon>Bacillati</taxon>
        <taxon>Mycoplasmatota</taxon>
        <taxon>Mollicutes</taxon>
        <taxon>Mycoplasmataceae</taxon>
        <taxon>Mycoplasma</taxon>
    </lineage>
</organism>
<evidence type="ECO:0000313" key="3">
    <source>
        <dbReference type="Proteomes" id="UP001178740"/>
    </source>
</evidence>
<gene>
    <name evidence="2" type="ORF">MFERI15407_00205</name>
</gene>
<protein>
    <submittedName>
        <fullName evidence="2">Uncharacterized protein</fullName>
    </submittedName>
</protein>
<keyword evidence="1" id="KW-1133">Transmembrane helix</keyword>
<name>A0AAQ3DPA7_9MOLU</name>
<proteinExistence type="predicted"/>
<evidence type="ECO:0000313" key="2">
    <source>
        <dbReference type="EMBL" id="WFQ94961.1"/>
    </source>
</evidence>
<feature type="transmembrane region" description="Helical" evidence="1">
    <location>
        <begin position="219"/>
        <end position="240"/>
    </location>
</feature>
<feature type="transmembrane region" description="Helical" evidence="1">
    <location>
        <begin position="246"/>
        <end position="278"/>
    </location>
</feature>
<feature type="transmembrane region" description="Helical" evidence="1">
    <location>
        <begin position="53"/>
        <end position="74"/>
    </location>
</feature>
<accession>A0AAQ3DPA7</accession>
<feature type="transmembrane region" description="Helical" evidence="1">
    <location>
        <begin position="12"/>
        <end position="33"/>
    </location>
</feature>
<evidence type="ECO:0000256" key="1">
    <source>
        <dbReference type="SAM" id="Phobius"/>
    </source>
</evidence>
<dbReference type="Proteomes" id="UP001178740">
    <property type="component" value="Chromosome"/>
</dbReference>
<feature type="transmembrane region" description="Helical" evidence="1">
    <location>
        <begin position="162"/>
        <end position="184"/>
    </location>
</feature>
<keyword evidence="1" id="KW-0812">Transmembrane</keyword>
<keyword evidence="1" id="KW-0472">Membrane</keyword>
<dbReference type="EMBL" id="CP113499">
    <property type="protein sequence ID" value="WFQ94961.1"/>
    <property type="molecule type" value="Genomic_DNA"/>
</dbReference>
<reference evidence="2" key="1">
    <citation type="submission" date="2022-11" db="EMBL/GenBank/DDBJ databases">
        <title>Comparative genomic analysis of Mycoplasma feriruminatoris and the Mycoplasma mycoides cluster.</title>
        <authorList>
            <person name="Baby V."/>
            <person name="Ambroset C."/>
            <person name="Gaurivaud P."/>
            <person name="Boury C."/>
            <person name="Guichoux E."/>
            <person name="Lartigue C."/>
            <person name="Tardy F."/>
            <person name="Sirand-Pugnet P."/>
        </authorList>
    </citation>
    <scope>NUCLEOTIDE SEQUENCE</scope>
    <source>
        <strain evidence="2">L15407</strain>
    </source>
</reference>
<sequence length="292" mass="32130">MEKNKSSNNLILAGGIVSVVGSIVSVFVVGYLFYINIAFSAIFPFFGQIFKTFLNFIGLGLAITSLVLGILALVPKFTNNKKLIITAGIFNVAFGLIAGGVLLIVGWTNMPTSITTNTNMQMTNEPVKQETTVENNNQVNNLQTKELSNSLKITKKPFNYKALILSGLIIILINSIIGLAITAIDAKHWTSYWFGRVDLNSRYRYPISNTGLLPHIYQVYVIPSFYCIQIIMSIVGLSTIKKNSDMFLIFISAISIFFVHPIIVNSAGGLLVLVGVIIKKIIESKTEIIEKV</sequence>
<feature type="transmembrane region" description="Helical" evidence="1">
    <location>
        <begin position="83"/>
        <end position="107"/>
    </location>
</feature>